<organism evidence="3 4">
    <name type="scientific">Aeromonas popoffii</name>
    <dbReference type="NCBI Taxonomy" id="70856"/>
    <lineage>
        <taxon>Bacteria</taxon>
        <taxon>Pseudomonadati</taxon>
        <taxon>Pseudomonadota</taxon>
        <taxon>Gammaproteobacteria</taxon>
        <taxon>Aeromonadales</taxon>
        <taxon>Aeromonadaceae</taxon>
        <taxon>Aeromonas</taxon>
    </lineage>
</organism>
<feature type="chain" id="PRO_5045089191" description="Cytochrome c-552/4 domain-containing protein" evidence="2">
    <location>
        <begin position="28"/>
        <end position="1010"/>
    </location>
</feature>
<evidence type="ECO:0000256" key="1">
    <source>
        <dbReference type="SAM" id="MobiDB-lite"/>
    </source>
</evidence>
<dbReference type="InterPro" id="IPR036280">
    <property type="entry name" value="Multihaem_cyt_sf"/>
</dbReference>
<evidence type="ECO:0000313" key="3">
    <source>
        <dbReference type="EMBL" id="MBR7629955.1"/>
    </source>
</evidence>
<comment type="caution">
    <text evidence="3">The sequence shown here is derived from an EMBL/GenBank/DDBJ whole genome shotgun (WGS) entry which is preliminary data.</text>
</comment>
<dbReference type="Gene3D" id="1.10.1130.10">
    <property type="entry name" value="Flavocytochrome C3, Chain A"/>
    <property type="match status" value="1"/>
</dbReference>
<evidence type="ECO:0000313" key="4">
    <source>
        <dbReference type="Proteomes" id="UP000675653"/>
    </source>
</evidence>
<accession>A0ABS5GS31</accession>
<gene>
    <name evidence="3" type="ORF">KAT72_13215</name>
</gene>
<dbReference type="EMBL" id="JAGRZL010000037">
    <property type="protein sequence ID" value="MBR7629955.1"/>
    <property type="molecule type" value="Genomic_DNA"/>
</dbReference>
<dbReference type="SUPFAM" id="SSF48695">
    <property type="entry name" value="Multiheme cytochromes"/>
    <property type="match status" value="1"/>
</dbReference>
<keyword evidence="4" id="KW-1185">Reference proteome</keyword>
<dbReference type="Proteomes" id="UP000675653">
    <property type="component" value="Unassembled WGS sequence"/>
</dbReference>
<feature type="region of interest" description="Disordered" evidence="1">
    <location>
        <begin position="209"/>
        <end position="228"/>
    </location>
</feature>
<proteinExistence type="predicted"/>
<dbReference type="RefSeq" id="WP_212513858.1">
    <property type="nucleotide sequence ID" value="NZ_CAWQDX010000060.1"/>
</dbReference>
<dbReference type="PANTHER" id="PTHR47197">
    <property type="entry name" value="PROTEIN NIRF"/>
    <property type="match status" value="1"/>
</dbReference>
<name>A0ABS5GS31_9GAMM</name>
<keyword evidence="2" id="KW-0732">Signal</keyword>
<dbReference type="SUPFAM" id="SSF50974">
    <property type="entry name" value="Nitrous oxide reductase, N-terminal domain"/>
    <property type="match status" value="1"/>
</dbReference>
<protein>
    <recommendedName>
        <fullName evidence="5">Cytochrome c-552/4 domain-containing protein</fullName>
    </recommendedName>
</protein>
<feature type="signal peptide" evidence="2">
    <location>
        <begin position="1"/>
        <end position="27"/>
    </location>
</feature>
<dbReference type="PANTHER" id="PTHR47197:SF3">
    <property type="entry name" value="DIHYDRO-HEME D1 DEHYDROGENASE"/>
    <property type="match status" value="1"/>
</dbReference>
<dbReference type="InterPro" id="IPR011045">
    <property type="entry name" value="N2O_reductase_N"/>
</dbReference>
<dbReference type="InterPro" id="IPR015943">
    <property type="entry name" value="WD40/YVTN_repeat-like_dom_sf"/>
</dbReference>
<dbReference type="Gene3D" id="2.130.10.10">
    <property type="entry name" value="YVTN repeat-like/Quinoprotein amine dehydrogenase"/>
    <property type="match status" value="1"/>
</dbReference>
<reference evidence="3 4" key="1">
    <citation type="submission" date="2021-04" db="EMBL/GenBank/DDBJ databases">
        <title>Draft Genome of Aeromonas popoffii ID682, isolated from a natural water source in Idaho.</title>
        <authorList>
            <person name="Testerman T."/>
            <person name="Graf J."/>
        </authorList>
    </citation>
    <scope>NUCLEOTIDE SEQUENCE [LARGE SCALE GENOMIC DNA]</scope>
    <source>
        <strain evidence="3 4">ID682</strain>
    </source>
</reference>
<sequence>MLKSSLCACLSPLLALVLLLATPFAFAQQMGAGMLAYEEGQSPRLVTANLSAGSVTLLERDSGKRLNEVQLGGDLRQLARADDGTLLVTDYSGDRLLLLDDDLDLEKTIPTDHRPYGVIFDPKRQWFWVTLFESARLQAYDTAGNLQLDAKTAETPRGLALTDDDRLLLTHAMTGQLAIYDLGKLGHRAKGSSLPETTLPKPRLITLAETHSVPPSGKTSDSQGLPRQLDGIALSPDGSEAWLPHVLWSFDHPFQFQSTVFPAVSIIDLDEEKERVDERKQLFLQINLPSVGNRSQIVSNPFAARFAEDGKRVYLTLAGSEDLLVFDLSRSGKSNNNRHRRKKFQGGAKATQLLRHLPGQNPRDLLIDGDHILVHNAMGQDLTRLNSGGRGPFARVTVDVPHFAKLVTTDPRPEPLKRGERLFHLGNTASNSRFPMAGDNWMSCNACHLDGFNFTNRYLMAAHRQKSGDNAINGHANLTNMVAGDFVGEYLRMTQQTQGGMGHDTRDGAEPVDPARPQPEVNAMMEDLHAFVTADGNLPYLANWLRLDAPRTDPAKAPTTHPKEWLNSASCQNCHQEAFADWSESNHRLMGNSHPYYKVVQALARETEGEAFGQWCQGCHMPQQVMTGQMELPKGSHLFEQGGASLIAAHKAGEPVVEEGTGCVLCHRITKVEDAGGNSAFTVNLKDRESYVFEDAPGGSLKHWLGSRQINARPAAHKASYQKDVYRDAALCKSCHNEFAPGTGANIVNTWDEWENSSFAKAEDPAKRRTCIDCHMNPEPGNGGAPVAGQSTENGTMKARLYRHNFTGAQHQLVGLRNPDLEQESLALLRSSATLSARIEQAADSQQLVVRVANTGAGHALPTGVADFRELWLALTVTDATGKLVLASGQPVDGAVPEDARLFRKVFGDAEGKPVRLKFWRYAKLLEDTRIPADGWRDEAWPLPADAQGPFKADITLNFRTYPKWVNDAVRAAEPSLPEPPIVQLARLQLNRLQLTLPPLPVTPATEPQS</sequence>
<evidence type="ECO:0000256" key="2">
    <source>
        <dbReference type="SAM" id="SignalP"/>
    </source>
</evidence>
<evidence type="ECO:0008006" key="5">
    <source>
        <dbReference type="Google" id="ProtNLM"/>
    </source>
</evidence>
<dbReference type="InterPro" id="IPR051200">
    <property type="entry name" value="Host-pathogen_enzymatic-act"/>
</dbReference>